<dbReference type="GO" id="GO:0004776">
    <property type="term" value="F:succinate-CoA ligase (GDP-forming) activity"/>
    <property type="evidence" value="ECO:0007669"/>
    <property type="project" value="TreeGrafter"/>
</dbReference>
<gene>
    <name evidence="2" type="ORF">B0H17DRAFT_957757</name>
</gene>
<dbReference type="Gene3D" id="3.40.50.720">
    <property type="entry name" value="NAD(P)-binding Rossmann-like Domain"/>
    <property type="match status" value="1"/>
</dbReference>
<dbReference type="EMBL" id="JARKIE010000343">
    <property type="protein sequence ID" value="KAJ7652909.1"/>
    <property type="molecule type" value="Genomic_DNA"/>
</dbReference>
<reference evidence="2" key="1">
    <citation type="submission" date="2023-03" db="EMBL/GenBank/DDBJ databases">
        <title>Massive genome expansion in bonnet fungi (Mycena s.s.) driven by repeated elements and novel gene families across ecological guilds.</title>
        <authorList>
            <consortium name="Lawrence Berkeley National Laboratory"/>
            <person name="Harder C.B."/>
            <person name="Miyauchi S."/>
            <person name="Viragh M."/>
            <person name="Kuo A."/>
            <person name="Thoen E."/>
            <person name="Andreopoulos B."/>
            <person name="Lu D."/>
            <person name="Skrede I."/>
            <person name="Drula E."/>
            <person name="Henrissat B."/>
            <person name="Morin E."/>
            <person name="Kohler A."/>
            <person name="Barry K."/>
            <person name="LaButti K."/>
            <person name="Morin E."/>
            <person name="Salamov A."/>
            <person name="Lipzen A."/>
            <person name="Mereny Z."/>
            <person name="Hegedus B."/>
            <person name="Baldrian P."/>
            <person name="Stursova M."/>
            <person name="Weitz H."/>
            <person name="Taylor A."/>
            <person name="Grigoriev I.V."/>
            <person name="Nagy L.G."/>
            <person name="Martin F."/>
            <person name="Kauserud H."/>
        </authorList>
    </citation>
    <scope>NUCLEOTIDE SEQUENCE</scope>
    <source>
        <strain evidence="2">CBHHK067</strain>
    </source>
</reference>
<dbReference type="SUPFAM" id="SSF51735">
    <property type="entry name" value="NAD(P)-binding Rossmann-fold domains"/>
    <property type="match status" value="1"/>
</dbReference>
<dbReference type="GO" id="GO:0006099">
    <property type="term" value="P:tricarboxylic acid cycle"/>
    <property type="evidence" value="ECO:0007669"/>
    <property type="project" value="TreeGrafter"/>
</dbReference>
<dbReference type="GO" id="GO:0009361">
    <property type="term" value="C:succinate-CoA ligase complex (ADP-forming)"/>
    <property type="evidence" value="ECO:0007669"/>
    <property type="project" value="TreeGrafter"/>
</dbReference>
<dbReference type="Gene3D" id="3.40.50.261">
    <property type="entry name" value="Succinyl-CoA synthetase domains"/>
    <property type="match status" value="1"/>
</dbReference>
<dbReference type="Pfam" id="PF02629">
    <property type="entry name" value="CoA_binding"/>
    <property type="match status" value="1"/>
</dbReference>
<dbReference type="SUPFAM" id="SSF52210">
    <property type="entry name" value="Succinyl-CoA synthetase domains"/>
    <property type="match status" value="1"/>
</dbReference>
<organism evidence="2 3">
    <name type="scientific">Mycena rosella</name>
    <name type="common">Pink bonnet</name>
    <name type="synonym">Agaricus rosellus</name>
    <dbReference type="NCBI Taxonomy" id="1033263"/>
    <lineage>
        <taxon>Eukaryota</taxon>
        <taxon>Fungi</taxon>
        <taxon>Dikarya</taxon>
        <taxon>Basidiomycota</taxon>
        <taxon>Agaricomycotina</taxon>
        <taxon>Agaricomycetes</taxon>
        <taxon>Agaricomycetidae</taxon>
        <taxon>Agaricales</taxon>
        <taxon>Marasmiineae</taxon>
        <taxon>Mycenaceae</taxon>
        <taxon>Mycena</taxon>
    </lineage>
</organism>
<accession>A0AAD7CM45</accession>
<dbReference type="InterPro" id="IPR003781">
    <property type="entry name" value="CoA-bd"/>
</dbReference>
<dbReference type="Proteomes" id="UP001221757">
    <property type="component" value="Unassembled WGS sequence"/>
</dbReference>
<sequence length="227" mass="24230">RVIFQGFTRKEAIEDAMKAVAWETHVVGGVTPGRDGMHPMLDTLPVFLTVSAAVRRLKPDGTAIYGPPDEVAAAIEEASNRGRNSAHCASTGITHGGHVSIYFMLQSQSKSRLLGGSMPGILSPSTRFCVGFQPFPCFMPGSVGIVAKSRRLTYEVAALLTRAGLGQSFCIVGGNVVVGTGFVDALDALEQDPDTDSIIVIGDHQGRAEEIAAEWTQDYRNRIGDPK</sequence>
<feature type="non-terminal residue" evidence="2">
    <location>
        <position position="1"/>
    </location>
</feature>
<evidence type="ECO:0000313" key="3">
    <source>
        <dbReference type="Proteomes" id="UP001221757"/>
    </source>
</evidence>
<dbReference type="InterPro" id="IPR036291">
    <property type="entry name" value="NAD(P)-bd_dom_sf"/>
</dbReference>
<dbReference type="GO" id="GO:0005739">
    <property type="term" value="C:mitochondrion"/>
    <property type="evidence" value="ECO:0007669"/>
    <property type="project" value="TreeGrafter"/>
</dbReference>
<keyword evidence="3" id="KW-1185">Reference proteome</keyword>
<dbReference type="AlphaFoldDB" id="A0AAD7CM45"/>
<dbReference type="GO" id="GO:0004775">
    <property type="term" value="F:succinate-CoA ligase (ADP-forming) activity"/>
    <property type="evidence" value="ECO:0007669"/>
    <property type="project" value="TreeGrafter"/>
</dbReference>
<dbReference type="PANTHER" id="PTHR11117">
    <property type="entry name" value="SUCCINYL-COA LIGASE SUBUNIT ALPHA"/>
    <property type="match status" value="1"/>
</dbReference>
<proteinExistence type="predicted"/>
<evidence type="ECO:0000313" key="2">
    <source>
        <dbReference type="EMBL" id="KAJ7652909.1"/>
    </source>
</evidence>
<name>A0AAD7CM45_MYCRO</name>
<protein>
    <submittedName>
        <fullName evidence="2">Succinyl-CoA synthetase-like protein</fullName>
    </submittedName>
</protein>
<feature type="domain" description="CoA-binding" evidence="1">
    <location>
        <begin position="1"/>
        <end position="88"/>
    </location>
</feature>
<dbReference type="PANTHER" id="PTHR11117:SF6">
    <property type="entry name" value="SYNTHETASE SUBUNIT ALPHA, PUTATIVE (AFU_ORTHOLOGUE AFUA_1G10830)-RELATED"/>
    <property type="match status" value="1"/>
</dbReference>
<comment type="caution">
    <text evidence="2">The sequence shown here is derived from an EMBL/GenBank/DDBJ whole genome shotgun (WGS) entry which is preliminary data.</text>
</comment>
<evidence type="ECO:0000259" key="1">
    <source>
        <dbReference type="Pfam" id="PF02629"/>
    </source>
</evidence>
<dbReference type="InterPro" id="IPR016102">
    <property type="entry name" value="Succinyl-CoA_synth-like"/>
</dbReference>